<dbReference type="Pfam" id="PF12728">
    <property type="entry name" value="HTH_17"/>
    <property type="match status" value="1"/>
</dbReference>
<feature type="domain" description="Helix-turn-helix" evidence="1">
    <location>
        <begin position="83"/>
        <end position="135"/>
    </location>
</feature>
<dbReference type="Proteomes" id="UP000325255">
    <property type="component" value="Unassembled WGS sequence"/>
</dbReference>
<dbReference type="InterPro" id="IPR010093">
    <property type="entry name" value="SinI_DNA-bd"/>
</dbReference>
<dbReference type="SUPFAM" id="SSF46955">
    <property type="entry name" value="Putative DNA-binding domain"/>
    <property type="match status" value="1"/>
</dbReference>
<dbReference type="RefSeq" id="WP_150045547.1">
    <property type="nucleotide sequence ID" value="NZ_OW485601.1"/>
</dbReference>
<dbReference type="EMBL" id="VWPK01000094">
    <property type="protein sequence ID" value="KAA5608260.1"/>
    <property type="molecule type" value="Genomic_DNA"/>
</dbReference>
<evidence type="ECO:0000313" key="3">
    <source>
        <dbReference type="Proteomes" id="UP000325255"/>
    </source>
</evidence>
<dbReference type="InterPro" id="IPR009061">
    <property type="entry name" value="DNA-bd_dom_put_sf"/>
</dbReference>
<gene>
    <name evidence="2" type="ORF">F1189_30010</name>
</gene>
<dbReference type="AlphaFoldDB" id="A0A5M6IJ44"/>
<name>A0A5M6IJ44_9PROT</name>
<organism evidence="2 3">
    <name type="scientific">Rhodovastum atsumiense</name>
    <dbReference type="NCBI Taxonomy" id="504468"/>
    <lineage>
        <taxon>Bacteria</taxon>
        <taxon>Pseudomonadati</taxon>
        <taxon>Pseudomonadota</taxon>
        <taxon>Alphaproteobacteria</taxon>
        <taxon>Acetobacterales</taxon>
        <taxon>Acetobacteraceae</taxon>
        <taxon>Rhodovastum</taxon>
    </lineage>
</organism>
<sequence length="147" mass="16723">MRSVRRTTQLSRHAELLERIRALHHEGRRPPAIARTLVAEGWRSAHGKPYRENGIRSLMIRMGLVSGRLTRPTAMLVRGDDEFTPAEIAARLNMPEGTVYSWLYKGRLPARRAVAADRSLWLIRLDDVERLLHQRGSGGRLPSRPSS</sequence>
<accession>A0A5M6IJ44</accession>
<keyword evidence="3" id="KW-1185">Reference proteome</keyword>
<dbReference type="GO" id="GO:0003677">
    <property type="term" value="F:DNA binding"/>
    <property type="evidence" value="ECO:0007669"/>
    <property type="project" value="InterPro"/>
</dbReference>
<comment type="caution">
    <text evidence="2">The sequence shown here is derived from an EMBL/GenBank/DDBJ whole genome shotgun (WGS) entry which is preliminary data.</text>
</comment>
<protein>
    <submittedName>
        <fullName evidence="2">Helix-turn-helix domain-containing protein</fullName>
    </submittedName>
</protein>
<dbReference type="InterPro" id="IPR041657">
    <property type="entry name" value="HTH_17"/>
</dbReference>
<dbReference type="NCBIfam" id="TIGR01764">
    <property type="entry name" value="excise"/>
    <property type="match status" value="1"/>
</dbReference>
<evidence type="ECO:0000313" key="2">
    <source>
        <dbReference type="EMBL" id="KAA5608260.1"/>
    </source>
</evidence>
<reference evidence="2 3" key="1">
    <citation type="submission" date="2019-09" db="EMBL/GenBank/DDBJ databases">
        <title>Genome sequence of Rhodovastum atsumiense, a diverse member of the Acetobacteraceae family of non-sulfur purple photosynthetic bacteria.</title>
        <authorList>
            <person name="Meyer T."/>
            <person name="Kyndt J."/>
        </authorList>
    </citation>
    <scope>NUCLEOTIDE SEQUENCE [LARGE SCALE GENOMIC DNA]</scope>
    <source>
        <strain evidence="2 3">DSM 21279</strain>
    </source>
</reference>
<dbReference type="OrthoDB" id="3777963at2"/>
<proteinExistence type="predicted"/>
<evidence type="ECO:0000259" key="1">
    <source>
        <dbReference type="Pfam" id="PF12728"/>
    </source>
</evidence>